<sequence>MIIVAERINATRKSIRQALENKDEALIAKEAKDQFEAGADFIDLNAGANLETEVQDLHWMVDIVESVVEDARISLDSSSSEVILKSVNKVKNTPMINSVSLESKKFEEMRPAIEARESDIIALSLDDRGLPKNSAQAFDNAERIVEALEKLGVKRERIFVDPLLEAISVDNNNGLKALDTIRKIHENIEGVNIICGLSNISYGLPERYLVNRTFLAVAISHGLNAAIADPLDQRLMTTAVVAEMLVGKDRHSRKYLTKFRNKEIFV</sequence>
<evidence type="ECO:0000256" key="1">
    <source>
        <dbReference type="ARBA" id="ARBA00010398"/>
    </source>
</evidence>
<organism evidence="8 9">
    <name type="scientific">Candidatus Zymogenus saltonus</name>
    <dbReference type="NCBI Taxonomy" id="2844893"/>
    <lineage>
        <taxon>Bacteria</taxon>
        <taxon>Deltaproteobacteria</taxon>
        <taxon>Candidatus Zymogenia</taxon>
        <taxon>Candidatus Zymogeniales</taxon>
        <taxon>Candidatus Zymogenaceae</taxon>
        <taxon>Candidatus Zymogenus</taxon>
    </lineage>
</organism>
<dbReference type="InterPro" id="IPR011005">
    <property type="entry name" value="Dihydropteroate_synth-like_sf"/>
</dbReference>
<evidence type="ECO:0000259" key="7">
    <source>
        <dbReference type="PROSITE" id="PS50972"/>
    </source>
</evidence>
<keyword evidence="3" id="KW-0846">Cobalamin</keyword>
<dbReference type="GO" id="GO:0032259">
    <property type="term" value="P:methylation"/>
    <property type="evidence" value="ECO:0007669"/>
    <property type="project" value="UniProtKB-KW"/>
</dbReference>
<dbReference type="GO" id="GO:0031419">
    <property type="term" value="F:cobalamin binding"/>
    <property type="evidence" value="ECO:0007669"/>
    <property type="project" value="UniProtKB-KW"/>
</dbReference>
<dbReference type="PROSITE" id="PS50972">
    <property type="entry name" value="PTERIN_BINDING"/>
    <property type="match status" value="1"/>
</dbReference>
<evidence type="ECO:0000256" key="2">
    <source>
        <dbReference type="ARBA" id="ARBA00022603"/>
    </source>
</evidence>
<dbReference type="EC" id="2.5.1.15" evidence="8"/>
<comment type="similarity">
    <text evidence="1">Belongs to the vitamin-B12 dependent methionine synthase family.</text>
</comment>
<reference evidence="8" key="1">
    <citation type="journal article" date="2021" name="Environ. Microbiol.">
        <title>Genomic characterization of three novel Desulfobacterota classes expand the metabolic and phylogenetic diversity of the phylum.</title>
        <authorList>
            <person name="Murphy C.L."/>
            <person name="Biggerstaff J."/>
            <person name="Eichhorn A."/>
            <person name="Ewing E."/>
            <person name="Shahan R."/>
            <person name="Soriano D."/>
            <person name="Stewart S."/>
            <person name="VanMol K."/>
            <person name="Walker R."/>
            <person name="Walters P."/>
            <person name="Elshahed M.S."/>
            <person name="Youssef N.H."/>
        </authorList>
    </citation>
    <scope>NUCLEOTIDE SEQUENCE</scope>
    <source>
        <strain evidence="8">Zod_Metabat.24</strain>
    </source>
</reference>
<evidence type="ECO:0000313" key="9">
    <source>
        <dbReference type="Proteomes" id="UP000809273"/>
    </source>
</evidence>
<dbReference type="PANTHER" id="PTHR45833:SF1">
    <property type="entry name" value="METHIONINE SYNTHASE"/>
    <property type="match status" value="1"/>
</dbReference>
<feature type="domain" description="Pterin-binding" evidence="7">
    <location>
        <begin position="1"/>
        <end position="246"/>
    </location>
</feature>
<dbReference type="Proteomes" id="UP000809273">
    <property type="component" value="Unassembled WGS sequence"/>
</dbReference>
<evidence type="ECO:0000256" key="3">
    <source>
        <dbReference type="ARBA" id="ARBA00022628"/>
    </source>
</evidence>
<evidence type="ECO:0000256" key="6">
    <source>
        <dbReference type="ARBA" id="ARBA00023285"/>
    </source>
</evidence>
<keyword evidence="5" id="KW-0479">Metal-binding</keyword>
<dbReference type="InterPro" id="IPR000489">
    <property type="entry name" value="Pterin-binding_dom"/>
</dbReference>
<dbReference type="InterPro" id="IPR050554">
    <property type="entry name" value="Met_Synthase/Corrinoid"/>
</dbReference>
<dbReference type="PANTHER" id="PTHR45833">
    <property type="entry name" value="METHIONINE SYNTHASE"/>
    <property type="match status" value="1"/>
</dbReference>
<dbReference type="Gene3D" id="3.20.20.20">
    <property type="entry name" value="Dihydropteroate synthase-like"/>
    <property type="match status" value="1"/>
</dbReference>
<evidence type="ECO:0000313" key="8">
    <source>
        <dbReference type="EMBL" id="MBN1572151.1"/>
    </source>
</evidence>
<comment type="caution">
    <text evidence="8">The sequence shown here is derived from an EMBL/GenBank/DDBJ whole genome shotgun (WGS) entry which is preliminary data.</text>
</comment>
<dbReference type="GO" id="GO:0046653">
    <property type="term" value="P:tetrahydrofolate metabolic process"/>
    <property type="evidence" value="ECO:0007669"/>
    <property type="project" value="TreeGrafter"/>
</dbReference>
<dbReference type="AlphaFoldDB" id="A0A9D8KAM6"/>
<gene>
    <name evidence="8" type="ORF">JW984_03025</name>
</gene>
<keyword evidence="4 8" id="KW-0808">Transferase</keyword>
<name>A0A9D8KAM6_9DELT</name>
<proteinExistence type="inferred from homology"/>
<keyword evidence="6" id="KW-0170">Cobalt</keyword>
<accession>A0A9D8KAM6</accession>
<dbReference type="EMBL" id="JAFGIX010000014">
    <property type="protein sequence ID" value="MBN1572151.1"/>
    <property type="molecule type" value="Genomic_DNA"/>
</dbReference>
<dbReference type="NCBIfam" id="NF005719">
    <property type="entry name" value="PRK07535.1"/>
    <property type="match status" value="1"/>
</dbReference>
<dbReference type="GO" id="GO:0050667">
    <property type="term" value="P:homocysteine metabolic process"/>
    <property type="evidence" value="ECO:0007669"/>
    <property type="project" value="TreeGrafter"/>
</dbReference>
<evidence type="ECO:0000256" key="5">
    <source>
        <dbReference type="ARBA" id="ARBA00022723"/>
    </source>
</evidence>
<dbReference type="GO" id="GO:0004156">
    <property type="term" value="F:dihydropteroate synthase activity"/>
    <property type="evidence" value="ECO:0007669"/>
    <property type="project" value="UniProtKB-EC"/>
</dbReference>
<dbReference type="GO" id="GO:0008705">
    <property type="term" value="F:methionine synthase activity"/>
    <property type="evidence" value="ECO:0007669"/>
    <property type="project" value="TreeGrafter"/>
</dbReference>
<evidence type="ECO:0000256" key="4">
    <source>
        <dbReference type="ARBA" id="ARBA00022679"/>
    </source>
</evidence>
<dbReference type="Pfam" id="PF00809">
    <property type="entry name" value="Pterin_bind"/>
    <property type="match status" value="1"/>
</dbReference>
<protein>
    <submittedName>
        <fullName evidence="8">Dihydropteroate synthase</fullName>
        <ecNumber evidence="8">2.5.1.15</ecNumber>
    </submittedName>
</protein>
<dbReference type="GO" id="GO:0046872">
    <property type="term" value="F:metal ion binding"/>
    <property type="evidence" value="ECO:0007669"/>
    <property type="project" value="UniProtKB-KW"/>
</dbReference>
<reference evidence="8" key="2">
    <citation type="submission" date="2021-01" db="EMBL/GenBank/DDBJ databases">
        <authorList>
            <person name="Hahn C.R."/>
            <person name="Youssef N.H."/>
            <person name="Elshahed M."/>
        </authorList>
    </citation>
    <scope>NUCLEOTIDE SEQUENCE</scope>
    <source>
        <strain evidence="8">Zod_Metabat.24</strain>
    </source>
</reference>
<keyword evidence="2" id="KW-0489">Methyltransferase</keyword>
<dbReference type="SUPFAM" id="SSF51717">
    <property type="entry name" value="Dihydropteroate synthetase-like"/>
    <property type="match status" value="1"/>
</dbReference>
<dbReference type="GO" id="GO:0005829">
    <property type="term" value="C:cytosol"/>
    <property type="evidence" value="ECO:0007669"/>
    <property type="project" value="TreeGrafter"/>
</dbReference>